<feature type="chain" id="PRO_5045633080" description="Pectinesterase inhibitor domain-containing protein" evidence="4">
    <location>
        <begin position="23"/>
        <end position="182"/>
    </location>
</feature>
<dbReference type="Pfam" id="PF04043">
    <property type="entry name" value="PMEI"/>
    <property type="match status" value="1"/>
</dbReference>
<comment type="caution">
    <text evidence="6">The sequence shown here is derived from an EMBL/GenBank/DDBJ whole genome shotgun (WGS) entry which is preliminary data.</text>
</comment>
<dbReference type="PANTHER" id="PTHR36710">
    <property type="entry name" value="PECTINESTERASE INHIBITOR-LIKE"/>
    <property type="match status" value="1"/>
</dbReference>
<accession>A0ABR0W3J6</accession>
<dbReference type="Gene3D" id="1.20.140.40">
    <property type="entry name" value="Invertase/pectin methylesterase inhibitor family protein"/>
    <property type="match status" value="1"/>
</dbReference>
<dbReference type="EMBL" id="JABTTQ020000263">
    <property type="protein sequence ID" value="KAK6140740.1"/>
    <property type="molecule type" value="Genomic_DNA"/>
</dbReference>
<dbReference type="PANTHER" id="PTHR36710:SF4">
    <property type="entry name" value="PLANT INVERTASE_PECTIN METHYLESTERASE INHIBITOR SUPERFAMILY PROTEIN"/>
    <property type="match status" value="1"/>
</dbReference>
<dbReference type="Proteomes" id="UP001318860">
    <property type="component" value="Unassembled WGS sequence"/>
</dbReference>
<dbReference type="InterPro" id="IPR052421">
    <property type="entry name" value="PCW_Enzyme_Inhibitor"/>
</dbReference>
<name>A0ABR0W3J6_REHGL</name>
<evidence type="ECO:0000256" key="4">
    <source>
        <dbReference type="SAM" id="SignalP"/>
    </source>
</evidence>
<evidence type="ECO:0000313" key="7">
    <source>
        <dbReference type="Proteomes" id="UP001318860"/>
    </source>
</evidence>
<evidence type="ECO:0000256" key="3">
    <source>
        <dbReference type="ARBA" id="ARBA00038471"/>
    </source>
</evidence>
<keyword evidence="7" id="KW-1185">Reference proteome</keyword>
<reference evidence="6 7" key="1">
    <citation type="journal article" date="2021" name="Comput. Struct. Biotechnol. J.">
        <title>De novo genome assembly of the potent medicinal plant Rehmannia glutinosa using nanopore technology.</title>
        <authorList>
            <person name="Ma L."/>
            <person name="Dong C."/>
            <person name="Song C."/>
            <person name="Wang X."/>
            <person name="Zheng X."/>
            <person name="Niu Y."/>
            <person name="Chen S."/>
            <person name="Feng W."/>
        </authorList>
    </citation>
    <scope>NUCLEOTIDE SEQUENCE [LARGE SCALE GENOMIC DNA]</scope>
    <source>
        <strain evidence="6">DH-2019</strain>
    </source>
</reference>
<feature type="signal peptide" evidence="4">
    <location>
        <begin position="1"/>
        <end position="22"/>
    </location>
</feature>
<proteinExistence type="inferred from homology"/>
<evidence type="ECO:0000256" key="2">
    <source>
        <dbReference type="ARBA" id="ARBA00023157"/>
    </source>
</evidence>
<protein>
    <recommendedName>
        <fullName evidence="5">Pectinesterase inhibitor domain-containing protein</fullName>
    </recommendedName>
</protein>
<evidence type="ECO:0000256" key="1">
    <source>
        <dbReference type="ARBA" id="ARBA00022729"/>
    </source>
</evidence>
<organism evidence="6 7">
    <name type="scientific">Rehmannia glutinosa</name>
    <name type="common">Chinese foxglove</name>
    <dbReference type="NCBI Taxonomy" id="99300"/>
    <lineage>
        <taxon>Eukaryota</taxon>
        <taxon>Viridiplantae</taxon>
        <taxon>Streptophyta</taxon>
        <taxon>Embryophyta</taxon>
        <taxon>Tracheophyta</taxon>
        <taxon>Spermatophyta</taxon>
        <taxon>Magnoliopsida</taxon>
        <taxon>eudicotyledons</taxon>
        <taxon>Gunneridae</taxon>
        <taxon>Pentapetalae</taxon>
        <taxon>asterids</taxon>
        <taxon>lamiids</taxon>
        <taxon>Lamiales</taxon>
        <taxon>Orobanchaceae</taxon>
        <taxon>Rehmannieae</taxon>
        <taxon>Rehmannia</taxon>
    </lineage>
</organism>
<comment type="similarity">
    <text evidence="3">Belongs to the PMEI family.</text>
</comment>
<keyword evidence="2" id="KW-1015">Disulfide bond</keyword>
<gene>
    <name evidence="6" type="ORF">DH2020_025522</name>
</gene>
<dbReference type="SUPFAM" id="SSF101148">
    <property type="entry name" value="Plant invertase/pectin methylesterase inhibitor"/>
    <property type="match status" value="1"/>
</dbReference>
<evidence type="ECO:0000259" key="5">
    <source>
        <dbReference type="SMART" id="SM00856"/>
    </source>
</evidence>
<dbReference type="CDD" id="cd15797">
    <property type="entry name" value="PMEI"/>
    <property type="match status" value="1"/>
</dbReference>
<dbReference type="InterPro" id="IPR035513">
    <property type="entry name" value="Invertase/methylesterase_inhib"/>
</dbReference>
<keyword evidence="1 4" id="KW-0732">Signal</keyword>
<sequence length="182" mass="20658">MKPSLLISIFLIFLILLKKSQANKTQKIVTDTLIHKICPQTKNPPFCMYIMNQFKGKPLLPKPFAGVMGMAQNQAKTTKEKILGLQNGIKDDKSELKLRYHKCLEKYTNAMNQLNEANRFMNSANIRSVKHYTSLAMSGVQSCDKEFAKSHEPSNLVKDNRKFQDLCSVTLAICDQVLPGRH</sequence>
<feature type="domain" description="Pectinesterase inhibitor" evidence="5">
    <location>
        <begin position="29"/>
        <end position="173"/>
    </location>
</feature>
<dbReference type="InterPro" id="IPR006501">
    <property type="entry name" value="Pectinesterase_inhib_dom"/>
</dbReference>
<evidence type="ECO:0000313" key="6">
    <source>
        <dbReference type="EMBL" id="KAK6140740.1"/>
    </source>
</evidence>
<dbReference type="SMART" id="SM00856">
    <property type="entry name" value="PMEI"/>
    <property type="match status" value="1"/>
</dbReference>
<dbReference type="NCBIfam" id="TIGR01614">
    <property type="entry name" value="PME_inhib"/>
    <property type="match status" value="1"/>
</dbReference>
<dbReference type="InterPro" id="IPR034086">
    <property type="entry name" value="PMEI_plant"/>
</dbReference>